<reference evidence="2 3" key="1">
    <citation type="submission" date="2014-04" db="EMBL/GenBank/DDBJ databases">
        <title>Genome evolution of avian class.</title>
        <authorList>
            <person name="Zhang G."/>
            <person name="Li C."/>
        </authorList>
    </citation>
    <scope>NUCLEOTIDE SEQUENCE [LARGE SCALE GENOMIC DNA]</scope>
    <source>
        <strain evidence="2">BGI_N332</strain>
    </source>
</reference>
<gene>
    <name evidence="2" type="ORF">N332_12349</name>
</gene>
<evidence type="ECO:0000313" key="3">
    <source>
        <dbReference type="Proteomes" id="UP000053369"/>
    </source>
</evidence>
<feature type="region of interest" description="Disordered" evidence="1">
    <location>
        <begin position="1"/>
        <end position="78"/>
    </location>
</feature>
<feature type="non-terminal residue" evidence="2">
    <location>
        <position position="1"/>
    </location>
</feature>
<keyword evidence="3" id="KW-1185">Reference proteome</keyword>
<dbReference type="AlphaFoldDB" id="A0A091R3F5"/>
<evidence type="ECO:0000313" key="2">
    <source>
        <dbReference type="EMBL" id="KFQ34320.1"/>
    </source>
</evidence>
<dbReference type="Proteomes" id="UP000053369">
    <property type="component" value="Unassembled WGS sequence"/>
</dbReference>
<proteinExistence type="predicted"/>
<evidence type="ECO:0000256" key="1">
    <source>
        <dbReference type="SAM" id="MobiDB-lite"/>
    </source>
</evidence>
<sequence>RRSREERKQINKQKYGQSLAQQPRVGRAGECQGSPLPSSSLDVPLGSTSTAGLGKMPLMTGKGEPLGPGSGVKPHTSQVSLPRKFLKVQRAQAHFCSSTLSRRMWLRSGFWRGAS</sequence>
<feature type="non-terminal residue" evidence="2">
    <location>
        <position position="115"/>
    </location>
</feature>
<organism evidence="2 3">
    <name type="scientific">Mesitornis unicolor</name>
    <name type="common">brown roatelo</name>
    <dbReference type="NCBI Taxonomy" id="54374"/>
    <lineage>
        <taxon>Eukaryota</taxon>
        <taxon>Metazoa</taxon>
        <taxon>Chordata</taxon>
        <taxon>Craniata</taxon>
        <taxon>Vertebrata</taxon>
        <taxon>Euteleostomi</taxon>
        <taxon>Archelosauria</taxon>
        <taxon>Archosauria</taxon>
        <taxon>Dinosauria</taxon>
        <taxon>Saurischia</taxon>
        <taxon>Theropoda</taxon>
        <taxon>Coelurosauria</taxon>
        <taxon>Aves</taxon>
        <taxon>Neognathae</taxon>
        <taxon>Neoaves</taxon>
        <taxon>Columbimorphae</taxon>
        <taxon>Mesitornithiformes</taxon>
        <taxon>Mesitornithidae</taxon>
        <taxon>Mesitornis</taxon>
    </lineage>
</organism>
<dbReference type="EMBL" id="KK809252">
    <property type="protein sequence ID" value="KFQ34320.1"/>
    <property type="molecule type" value="Genomic_DNA"/>
</dbReference>
<feature type="compositionally biased region" description="Low complexity" evidence="1">
    <location>
        <begin position="34"/>
        <end position="47"/>
    </location>
</feature>
<feature type="compositionally biased region" description="Polar residues" evidence="1">
    <location>
        <begin position="12"/>
        <end position="21"/>
    </location>
</feature>
<name>A0A091R3F5_9AVES</name>
<protein>
    <submittedName>
        <fullName evidence="2">Uncharacterized protein</fullName>
    </submittedName>
</protein>
<accession>A0A091R3F5</accession>